<sequence>MISPKKILVVDDEQKIVDVVKAYLEKVGYEVHAAYNGTDAVKLFEKINPVLIVLDLMLPDISGEDICKMLRKKSRVPIIMLTAKVDEKTVLEGFNIGADDYVTKPFSPKQLVARVMAHLRRIEEEAVPLSNILSFNNGDLVLDATKHEVKKNGITVNLTSSEYNILMTLVKYPQKTFTREELVNLALEENFNGFDRIIDTHIKNLRQKIEDNSREPKYVLTVYKVGYRFGGE</sequence>
<dbReference type="EMBL" id="JBJHZX010000042">
    <property type="protein sequence ID" value="MFL0197949.1"/>
    <property type="molecule type" value="Genomic_DNA"/>
</dbReference>
<keyword evidence="11" id="KW-1185">Reference proteome</keyword>
<dbReference type="Pfam" id="PF00486">
    <property type="entry name" value="Trans_reg_C"/>
    <property type="match status" value="1"/>
</dbReference>
<dbReference type="Pfam" id="PF00072">
    <property type="entry name" value="Response_reg"/>
    <property type="match status" value="1"/>
</dbReference>
<dbReference type="PROSITE" id="PS51755">
    <property type="entry name" value="OMPR_PHOB"/>
    <property type="match status" value="1"/>
</dbReference>
<keyword evidence="4" id="KW-0804">Transcription</keyword>
<evidence type="ECO:0000256" key="4">
    <source>
        <dbReference type="ARBA" id="ARBA00023163"/>
    </source>
</evidence>
<evidence type="ECO:0000313" key="10">
    <source>
        <dbReference type="EMBL" id="MFL0197949.1"/>
    </source>
</evidence>
<dbReference type="SMART" id="SM00862">
    <property type="entry name" value="Trans_reg_C"/>
    <property type="match status" value="1"/>
</dbReference>
<dbReference type="InterPro" id="IPR039420">
    <property type="entry name" value="WalR-like"/>
</dbReference>
<dbReference type="InterPro" id="IPR011006">
    <property type="entry name" value="CheY-like_superfamily"/>
</dbReference>
<evidence type="ECO:0000313" key="11">
    <source>
        <dbReference type="Proteomes" id="UP001623660"/>
    </source>
</evidence>
<dbReference type="SUPFAM" id="SSF46894">
    <property type="entry name" value="C-terminal effector domain of the bipartite response regulators"/>
    <property type="match status" value="1"/>
</dbReference>
<proteinExistence type="predicted"/>
<reference evidence="10 11" key="1">
    <citation type="submission" date="2024-11" db="EMBL/GenBank/DDBJ databases">
        <authorList>
            <person name="Heng Y.C."/>
            <person name="Lim A.C.H."/>
            <person name="Lee J.K.Y."/>
            <person name="Kittelmann S."/>
        </authorList>
    </citation>
    <scope>NUCLEOTIDE SEQUENCE [LARGE SCALE GENOMIC DNA]</scope>
    <source>
        <strain evidence="10 11">WILCCON 0269</strain>
    </source>
</reference>
<dbReference type="RefSeq" id="WP_406794057.1">
    <property type="nucleotide sequence ID" value="NZ_JBJHZX010000042.1"/>
</dbReference>
<dbReference type="SMART" id="SM00448">
    <property type="entry name" value="REC"/>
    <property type="match status" value="1"/>
</dbReference>
<dbReference type="InterPro" id="IPR036388">
    <property type="entry name" value="WH-like_DNA-bd_sf"/>
</dbReference>
<dbReference type="InterPro" id="IPR016032">
    <property type="entry name" value="Sig_transdc_resp-reg_C-effctor"/>
</dbReference>
<gene>
    <name evidence="10" type="ORF">ACJDU8_20620</name>
</gene>
<protein>
    <recommendedName>
        <fullName evidence="1">Stage 0 sporulation protein A homolog</fullName>
    </recommendedName>
</protein>
<dbReference type="Gene3D" id="3.40.50.2300">
    <property type="match status" value="1"/>
</dbReference>
<evidence type="ECO:0000259" key="8">
    <source>
        <dbReference type="PROSITE" id="PS50110"/>
    </source>
</evidence>
<dbReference type="PANTHER" id="PTHR48111:SF73">
    <property type="entry name" value="ALKALINE PHOSPHATASE SYNTHESIS TRANSCRIPTIONAL REGULATORY PROTEIN PHOP"/>
    <property type="match status" value="1"/>
</dbReference>
<organism evidence="10 11">
    <name type="scientific">Candidatus Clostridium eludens</name>
    <dbReference type="NCBI Taxonomy" id="3381663"/>
    <lineage>
        <taxon>Bacteria</taxon>
        <taxon>Bacillati</taxon>
        <taxon>Bacillota</taxon>
        <taxon>Clostridia</taxon>
        <taxon>Eubacteriales</taxon>
        <taxon>Clostridiaceae</taxon>
        <taxon>Clostridium</taxon>
    </lineage>
</organism>
<feature type="domain" description="OmpR/PhoB-type" evidence="9">
    <location>
        <begin position="130"/>
        <end position="231"/>
    </location>
</feature>
<dbReference type="Proteomes" id="UP001623660">
    <property type="component" value="Unassembled WGS sequence"/>
</dbReference>
<name>A0ABW8SRY0_9CLOT</name>
<evidence type="ECO:0000256" key="3">
    <source>
        <dbReference type="ARBA" id="ARBA00023125"/>
    </source>
</evidence>
<keyword evidence="6" id="KW-0597">Phosphoprotein</keyword>
<accession>A0ABW8SRY0</accession>
<evidence type="ECO:0000256" key="5">
    <source>
        <dbReference type="ARBA" id="ARBA00024867"/>
    </source>
</evidence>
<dbReference type="InterPro" id="IPR001867">
    <property type="entry name" value="OmpR/PhoB-type_DNA-bd"/>
</dbReference>
<dbReference type="SUPFAM" id="SSF52172">
    <property type="entry name" value="CheY-like"/>
    <property type="match status" value="1"/>
</dbReference>
<evidence type="ECO:0000256" key="2">
    <source>
        <dbReference type="ARBA" id="ARBA00023015"/>
    </source>
</evidence>
<dbReference type="InterPro" id="IPR001789">
    <property type="entry name" value="Sig_transdc_resp-reg_receiver"/>
</dbReference>
<feature type="DNA-binding region" description="OmpR/PhoB-type" evidence="7">
    <location>
        <begin position="130"/>
        <end position="231"/>
    </location>
</feature>
<dbReference type="Gene3D" id="1.10.10.10">
    <property type="entry name" value="Winged helix-like DNA-binding domain superfamily/Winged helix DNA-binding domain"/>
    <property type="match status" value="1"/>
</dbReference>
<comment type="caution">
    <text evidence="10">The sequence shown here is derived from an EMBL/GenBank/DDBJ whole genome shotgun (WGS) entry which is preliminary data.</text>
</comment>
<feature type="domain" description="Response regulatory" evidence="8">
    <location>
        <begin position="6"/>
        <end position="119"/>
    </location>
</feature>
<feature type="modified residue" description="4-aspartylphosphate" evidence="6">
    <location>
        <position position="55"/>
    </location>
</feature>
<dbReference type="PROSITE" id="PS50110">
    <property type="entry name" value="RESPONSE_REGULATORY"/>
    <property type="match status" value="1"/>
</dbReference>
<dbReference type="CDD" id="cd00383">
    <property type="entry name" value="trans_reg_C"/>
    <property type="match status" value="1"/>
</dbReference>
<keyword evidence="2" id="KW-0805">Transcription regulation</keyword>
<evidence type="ECO:0000256" key="7">
    <source>
        <dbReference type="PROSITE-ProRule" id="PRU01091"/>
    </source>
</evidence>
<keyword evidence="3 7" id="KW-0238">DNA-binding</keyword>
<dbReference type="Gene3D" id="6.10.250.690">
    <property type="match status" value="1"/>
</dbReference>
<dbReference type="PANTHER" id="PTHR48111">
    <property type="entry name" value="REGULATOR OF RPOS"/>
    <property type="match status" value="1"/>
</dbReference>
<comment type="function">
    <text evidence="5">May play the central regulatory role in sporulation. It may be an element of the effector pathway responsible for the activation of sporulation genes in response to nutritional stress. Spo0A may act in concert with spo0H (a sigma factor) to control the expression of some genes that are critical to the sporulation process.</text>
</comment>
<evidence type="ECO:0000256" key="6">
    <source>
        <dbReference type="PROSITE-ProRule" id="PRU00169"/>
    </source>
</evidence>
<evidence type="ECO:0000256" key="1">
    <source>
        <dbReference type="ARBA" id="ARBA00018672"/>
    </source>
</evidence>
<evidence type="ECO:0000259" key="9">
    <source>
        <dbReference type="PROSITE" id="PS51755"/>
    </source>
</evidence>